<proteinExistence type="predicted"/>
<accession>A5ZTB5</accession>
<dbReference type="AlphaFoldDB" id="A5ZTB5"/>
<reference evidence="1 2" key="2">
    <citation type="submission" date="2007-04" db="EMBL/GenBank/DDBJ databases">
        <title>Draft genome sequence of Ruminococcus obeum (ATCC 29174).</title>
        <authorList>
            <person name="Sudarsanam P."/>
            <person name="Ley R."/>
            <person name="Guruge J."/>
            <person name="Turnbaugh P.J."/>
            <person name="Mahowald M."/>
            <person name="Liep D."/>
            <person name="Gordon J."/>
        </authorList>
    </citation>
    <scope>NUCLEOTIDE SEQUENCE [LARGE SCALE GENOMIC DNA]</scope>
    <source>
        <strain evidence="1 2">ATCC 29174</strain>
    </source>
</reference>
<evidence type="ECO:0000313" key="1">
    <source>
        <dbReference type="EMBL" id="EDM87070.1"/>
    </source>
</evidence>
<comment type="caution">
    <text evidence="1">The sequence shown here is derived from an EMBL/GenBank/DDBJ whole genome shotgun (WGS) entry which is preliminary data.</text>
</comment>
<reference evidence="1 2" key="1">
    <citation type="submission" date="2007-03" db="EMBL/GenBank/DDBJ databases">
        <authorList>
            <person name="Fulton L."/>
            <person name="Clifton S."/>
            <person name="Fulton B."/>
            <person name="Xu J."/>
            <person name="Minx P."/>
            <person name="Pepin K.H."/>
            <person name="Johnson M."/>
            <person name="Thiruvilangam P."/>
            <person name="Bhonagiri V."/>
            <person name="Nash W.E."/>
            <person name="Mardis E.R."/>
            <person name="Wilson R.K."/>
        </authorList>
    </citation>
    <scope>NUCLEOTIDE SEQUENCE [LARGE SCALE GENOMIC DNA]</scope>
    <source>
        <strain evidence="1 2">ATCC 29174</strain>
    </source>
</reference>
<dbReference type="EMBL" id="AAVO02000009">
    <property type="protein sequence ID" value="EDM87070.1"/>
    <property type="molecule type" value="Genomic_DNA"/>
</dbReference>
<organism evidence="1 2">
    <name type="scientific">Blautia obeum ATCC 29174</name>
    <dbReference type="NCBI Taxonomy" id="411459"/>
    <lineage>
        <taxon>Bacteria</taxon>
        <taxon>Bacillati</taxon>
        <taxon>Bacillota</taxon>
        <taxon>Clostridia</taxon>
        <taxon>Lachnospirales</taxon>
        <taxon>Lachnospiraceae</taxon>
        <taxon>Blautia</taxon>
    </lineage>
</organism>
<gene>
    <name evidence="1" type="ORF">RUMOBE_02244</name>
</gene>
<dbReference type="HOGENOM" id="CLU_3354871_0_0_9"/>
<protein>
    <submittedName>
        <fullName evidence="1">Uncharacterized protein</fullName>
    </submittedName>
</protein>
<dbReference type="Proteomes" id="UP000006002">
    <property type="component" value="Unassembled WGS sequence"/>
</dbReference>
<sequence>MSFLFYRMTADTMWRCFSKRHCHMNVLLSEVFLYQQ</sequence>
<name>A5ZTB5_9FIRM</name>
<evidence type="ECO:0000313" key="2">
    <source>
        <dbReference type="Proteomes" id="UP000006002"/>
    </source>
</evidence>